<feature type="compositionally biased region" description="Basic residues" evidence="2">
    <location>
        <begin position="1279"/>
        <end position="1290"/>
    </location>
</feature>
<accession>A0A4S8IZY4</accession>
<comment type="similarity">
    <text evidence="1">Belongs to the RRP12 family.</text>
</comment>
<dbReference type="PANTHER" id="PTHR48445">
    <property type="entry name" value="OS02G0782100 PROTEIN"/>
    <property type="match status" value="1"/>
</dbReference>
<dbReference type="InterPro" id="IPR012978">
    <property type="entry name" value="HEAT_RRP12"/>
</dbReference>
<dbReference type="EMBL" id="PYDT01000008">
    <property type="protein sequence ID" value="THU54560.1"/>
    <property type="molecule type" value="Genomic_DNA"/>
</dbReference>
<dbReference type="STRING" id="52838.A0A4S8IZY4"/>
<proteinExistence type="inferred from homology"/>
<feature type="compositionally biased region" description="Basic and acidic residues" evidence="2">
    <location>
        <begin position="1151"/>
        <end position="1183"/>
    </location>
</feature>
<dbReference type="InterPro" id="IPR011989">
    <property type="entry name" value="ARM-like"/>
</dbReference>
<dbReference type="InterPro" id="IPR057860">
    <property type="entry name" value="HEAT_RRP12_N"/>
</dbReference>
<dbReference type="InterPro" id="IPR016024">
    <property type="entry name" value="ARM-type_fold"/>
</dbReference>
<comment type="caution">
    <text evidence="5">The sequence shown here is derived from an EMBL/GenBank/DDBJ whole genome shotgun (WGS) entry which is preliminary data.</text>
</comment>
<evidence type="ECO:0000256" key="2">
    <source>
        <dbReference type="SAM" id="MobiDB-lite"/>
    </source>
</evidence>
<sequence length="1290" mass="142284">MDSDVVFFAVDEEAGGGGIDGDDIAAGVLARFQSSEREDHQHLCAAVGTIAQALKDQGIPLTPVAYFGATASSLDRLSRDPASGSDPATASLLSFLAVAFPRVSGPVIRSRWTEVSEILVRILGFKSLPPGGMKSGLRCASYLLAVGDKTNWSALSPLYAVLLSFVTAQRLKVRKECHSCLSDVLRSFQNKTVLVSASEGITAIFERSLLLAGGTSSESVSSEGSKGAMQVLCILNAMKGCLPLMSKKYTNTILKYLKNLLELRQSIVTRCIMEVLHVLCSSSTADVAPELLEDLLSFIALSVSDKEKSADQMASTAHLLHLGTRKVYHLNKEICVVKLPLIFNALGDILASEHEEAIFAAMEALKGLICACIDESLIEQGVVKIKAADGGLRQSGPTIIEKICATIEGFLGYRYNAVWDMSFQVLSTTFIQLGKSSYYLMAGAVKSLADMQNLSDEDFSFRKQLHECVGSAVSTMGPENFLSILPLNLDADVSDANVWLLPILKQHVAGARLSFFAEHILVLAKDIKQKSYKLEKEGLIFSARSAKGLVYALWSLLPAFCNYPVDTSSGFKVIQEELCNALREEPDLRGIICCSLQTLIRQNNDIISNKSTGPDDKISPSTTEEDHYSKSESEENLKAIQSFAPEFFSVLSETFLTCSKDSGGCLQAMIHDFALISDKKVVKKVFMATMHKLLKVTKEAVKMNQLNCSGTMLTDSSSNEASLSHERALLLDLAVSLLPGLGDKEIDLLFSAIKPAFQDEEGILQKKAYKIFSIILKERGHILSNNLEELLELMIASLPFCHFAAKRHRLDCLYTLIIYISKDLFDYKRRDIISAFITEIILALKEANKKTRNRAYNLLVKIGHVYEDEEGGGKDNLLQLFNLIAGGLAGETPHMISAAVKGLARLAFEFSDLIGAAYNLLPSAFLLLQRRNQEIAKANLGLIKVLVVKSKVDGLQMHLKTMVEGLLRWQDDTKNHFKAKIKLLLEMLVRKCGFDAVKEVMPEGHMKLLTNIRKIKERKERNAKYDDGESEDGESVTSRTTISSHRKWNHSRLFSDFGDEDTGDDSDAELAVAKTFSGQHRRAFTGPASGSSSIGSIRKRKAAKSLPEDLFDQSEGDPLDLLDRQKTRLALRSSAHLKRRKTSSDEPEIDADGRLIVREDGCKPKKENLFPDKDSDARRHIDSRSLPSSLIKTQKKRQKTSDSGWAHPGSEYTNKKAGGDVRRKDKLEPYAYWPLDRKLLNRRVESRAVARKGMASVMKLTKKLEGHSASSALSLKGLAFKKQRKGGKKR</sequence>
<evidence type="ECO:0000313" key="5">
    <source>
        <dbReference type="EMBL" id="THU54560.1"/>
    </source>
</evidence>
<name>A0A4S8IZY4_MUSBA</name>
<feature type="domain" description="RRP12 N-terminal HEAT" evidence="4">
    <location>
        <begin position="20"/>
        <end position="287"/>
    </location>
</feature>
<protein>
    <submittedName>
        <fullName evidence="5">Uncharacterized protein</fullName>
    </submittedName>
</protein>
<dbReference type="Pfam" id="PF25772">
    <property type="entry name" value="HEAT_RRP12_N"/>
    <property type="match status" value="1"/>
</dbReference>
<evidence type="ECO:0000313" key="6">
    <source>
        <dbReference type="Proteomes" id="UP000317650"/>
    </source>
</evidence>
<feature type="region of interest" description="Disordered" evidence="2">
    <location>
        <begin position="1265"/>
        <end position="1290"/>
    </location>
</feature>
<dbReference type="SUPFAM" id="SSF48371">
    <property type="entry name" value="ARM repeat"/>
    <property type="match status" value="1"/>
</dbReference>
<dbReference type="Proteomes" id="UP000317650">
    <property type="component" value="Chromosome 10"/>
</dbReference>
<dbReference type="Gene3D" id="1.25.10.10">
    <property type="entry name" value="Leucine-rich Repeat Variant"/>
    <property type="match status" value="1"/>
</dbReference>
<feature type="region of interest" description="Disordered" evidence="2">
    <location>
        <begin position="1081"/>
        <end position="1100"/>
    </location>
</feature>
<feature type="domain" description="RRP12 HEAT" evidence="3">
    <location>
        <begin position="352"/>
        <end position="655"/>
    </location>
</feature>
<evidence type="ECO:0000259" key="3">
    <source>
        <dbReference type="Pfam" id="PF08161"/>
    </source>
</evidence>
<feature type="compositionally biased region" description="Basic and acidic residues" evidence="2">
    <location>
        <begin position="1213"/>
        <end position="1223"/>
    </location>
</feature>
<feature type="region of interest" description="Disordered" evidence="2">
    <location>
        <begin position="1133"/>
        <end position="1223"/>
    </location>
</feature>
<reference evidence="5 6" key="1">
    <citation type="journal article" date="2019" name="Nat. Plants">
        <title>Genome sequencing of Musa balbisiana reveals subgenome evolution and function divergence in polyploid bananas.</title>
        <authorList>
            <person name="Yao X."/>
        </authorList>
    </citation>
    <scope>NUCLEOTIDE SEQUENCE [LARGE SCALE GENOMIC DNA]</scope>
    <source>
        <strain evidence="6">cv. DH-PKW</strain>
        <tissue evidence="5">Leaves</tissue>
    </source>
</reference>
<dbReference type="PANTHER" id="PTHR48445:SF1">
    <property type="entry name" value="OS02G0782100 PROTEIN"/>
    <property type="match status" value="1"/>
</dbReference>
<gene>
    <name evidence="5" type="ORF">C4D60_Mb10t26380</name>
</gene>
<keyword evidence="6" id="KW-1185">Reference proteome</keyword>
<feature type="compositionally biased region" description="Basic and acidic residues" evidence="2">
    <location>
        <begin position="613"/>
        <end position="631"/>
    </location>
</feature>
<feature type="region of interest" description="Disordered" evidence="2">
    <location>
        <begin position="607"/>
        <end position="631"/>
    </location>
</feature>
<organism evidence="5 6">
    <name type="scientific">Musa balbisiana</name>
    <name type="common">Banana</name>
    <dbReference type="NCBI Taxonomy" id="52838"/>
    <lineage>
        <taxon>Eukaryota</taxon>
        <taxon>Viridiplantae</taxon>
        <taxon>Streptophyta</taxon>
        <taxon>Embryophyta</taxon>
        <taxon>Tracheophyta</taxon>
        <taxon>Spermatophyta</taxon>
        <taxon>Magnoliopsida</taxon>
        <taxon>Liliopsida</taxon>
        <taxon>Zingiberales</taxon>
        <taxon>Musaceae</taxon>
        <taxon>Musa</taxon>
    </lineage>
</organism>
<evidence type="ECO:0000256" key="1">
    <source>
        <dbReference type="ARBA" id="ARBA00007690"/>
    </source>
</evidence>
<dbReference type="Pfam" id="PF08161">
    <property type="entry name" value="RRP12_HEAT"/>
    <property type="match status" value="1"/>
</dbReference>
<feature type="compositionally biased region" description="Low complexity" evidence="2">
    <location>
        <begin position="1268"/>
        <end position="1278"/>
    </location>
</feature>
<feature type="region of interest" description="Disordered" evidence="2">
    <location>
        <begin position="1022"/>
        <end position="1042"/>
    </location>
</feature>
<evidence type="ECO:0000259" key="4">
    <source>
        <dbReference type="Pfam" id="PF25772"/>
    </source>
</evidence>